<dbReference type="AlphaFoldDB" id="A0A2T8I0U8"/>
<dbReference type="EMBL" id="CM008054">
    <property type="protein sequence ID" value="PVH31262.1"/>
    <property type="molecule type" value="Genomic_DNA"/>
</dbReference>
<name>A0A2T8I0U8_9POAL</name>
<proteinExistence type="predicted"/>
<gene>
    <name evidence="1" type="ORF">PAHAL_9G097900</name>
</gene>
<evidence type="ECO:0000313" key="1">
    <source>
        <dbReference type="EMBL" id="PVH31262.1"/>
    </source>
</evidence>
<dbReference type="Proteomes" id="UP000243499">
    <property type="component" value="Chromosome 9"/>
</dbReference>
<organism evidence="1">
    <name type="scientific">Panicum hallii</name>
    <dbReference type="NCBI Taxonomy" id="206008"/>
    <lineage>
        <taxon>Eukaryota</taxon>
        <taxon>Viridiplantae</taxon>
        <taxon>Streptophyta</taxon>
        <taxon>Embryophyta</taxon>
        <taxon>Tracheophyta</taxon>
        <taxon>Spermatophyta</taxon>
        <taxon>Magnoliopsida</taxon>
        <taxon>Liliopsida</taxon>
        <taxon>Poales</taxon>
        <taxon>Poaceae</taxon>
        <taxon>PACMAD clade</taxon>
        <taxon>Panicoideae</taxon>
        <taxon>Panicodae</taxon>
        <taxon>Paniceae</taxon>
        <taxon>Panicinae</taxon>
        <taxon>Panicum</taxon>
        <taxon>Panicum sect. Panicum</taxon>
    </lineage>
</organism>
<reference evidence="1" key="1">
    <citation type="submission" date="2018-04" db="EMBL/GenBank/DDBJ databases">
        <title>WGS assembly of Panicum hallii.</title>
        <authorList>
            <person name="Lovell J."/>
            <person name="Jenkins J."/>
            <person name="Lowry D."/>
            <person name="Mamidi S."/>
            <person name="Sreedasyam A."/>
            <person name="Weng X."/>
            <person name="Barry K."/>
            <person name="Bonette J."/>
            <person name="Campitelli B."/>
            <person name="Daum C."/>
            <person name="Gordon S."/>
            <person name="Gould B."/>
            <person name="Lipzen A."/>
            <person name="Macqueen A."/>
            <person name="Palacio-Mejia J."/>
            <person name="Plott C."/>
            <person name="Shakirov E."/>
            <person name="Shu S."/>
            <person name="Yoshinaga Y."/>
            <person name="Zane M."/>
            <person name="Rokhsar D."/>
            <person name="Grimwood J."/>
            <person name="Schmutz J."/>
            <person name="Juenger T."/>
        </authorList>
    </citation>
    <scope>NUCLEOTIDE SEQUENCE [LARGE SCALE GENOMIC DNA]</scope>
    <source>
        <strain evidence="1">FIL2</strain>
    </source>
</reference>
<accession>A0A2T8I0U8</accession>
<sequence length="295" mass="34222">MPDDDIANGHIQVKLEITVKKHRGFRFEVFWPRSQGYNEVVTASWQKELRVTNPYLRLHTKLERTSKALRKWARSLIGNNCLLLCAARMLIGILDVVQEFRQLSDQELSLKRDLKVRFLGMTAVEKLRAKQAARLAKVKAAEASSKLFYLQANGRRRKNFIQAINSGEETCFSHEDKAAAIFRGCLEWRLTRHSVPNLWRSKRSPHLWRKKCGAPWRVRRHSKQPLNHFSSHFGRPPPRVASLNWEALGLQQHNLAHLEEAFTEEEVKEVIDDLAADKEPVQMVLLVYFLKEVGQ</sequence>
<dbReference type="Gramene" id="PVH31262">
    <property type="protein sequence ID" value="PVH31262"/>
    <property type="gene ID" value="PAHAL_9G097900"/>
</dbReference>
<protein>
    <submittedName>
        <fullName evidence="1">Uncharacterized protein</fullName>
    </submittedName>
</protein>